<dbReference type="Gene3D" id="3.40.50.300">
    <property type="entry name" value="P-loop containing nucleotide triphosphate hydrolases"/>
    <property type="match status" value="1"/>
</dbReference>
<feature type="domain" description="ABC transporter" evidence="4">
    <location>
        <begin position="2"/>
        <end position="238"/>
    </location>
</feature>
<organism evidence="5 6">
    <name type="scientific">Selenomonas dianae</name>
    <dbReference type="NCBI Taxonomy" id="135079"/>
    <lineage>
        <taxon>Bacteria</taxon>
        <taxon>Bacillati</taxon>
        <taxon>Bacillota</taxon>
        <taxon>Negativicutes</taxon>
        <taxon>Selenomonadales</taxon>
        <taxon>Selenomonadaceae</taxon>
        <taxon>Selenomonas</taxon>
    </lineage>
</organism>
<dbReference type="PANTHER" id="PTHR42781:SF7">
    <property type="entry name" value="MOLYBDENUM ABC TRANSPORTER, ATP-BINDING PROTEIN"/>
    <property type="match status" value="1"/>
</dbReference>
<gene>
    <name evidence="5" type="ORF">GCM10008919_13920</name>
</gene>
<evidence type="ECO:0000259" key="4">
    <source>
        <dbReference type="PROSITE" id="PS50893"/>
    </source>
</evidence>
<dbReference type="InterPro" id="IPR003439">
    <property type="entry name" value="ABC_transporter-like_ATP-bd"/>
</dbReference>
<evidence type="ECO:0000313" key="6">
    <source>
        <dbReference type="Proteomes" id="UP001500399"/>
    </source>
</evidence>
<name>A0ABN0T407_9FIRM</name>
<protein>
    <submittedName>
        <fullName evidence="5">ATP-binding cassette domain-containing protein</fullName>
    </submittedName>
</protein>
<dbReference type="RefSeq" id="WP_304987071.1">
    <property type="nucleotide sequence ID" value="NZ_BAAACR010000008.1"/>
</dbReference>
<keyword evidence="6" id="KW-1185">Reference proteome</keyword>
<keyword evidence="1" id="KW-0813">Transport</keyword>
<proteinExistence type="predicted"/>
<dbReference type="PROSITE" id="PS50893">
    <property type="entry name" value="ABC_TRANSPORTER_2"/>
    <property type="match status" value="1"/>
</dbReference>
<dbReference type="SUPFAM" id="SSF52540">
    <property type="entry name" value="P-loop containing nucleoside triphosphate hydrolases"/>
    <property type="match status" value="1"/>
</dbReference>
<evidence type="ECO:0000256" key="2">
    <source>
        <dbReference type="ARBA" id="ARBA00022741"/>
    </source>
</evidence>
<comment type="caution">
    <text evidence="5">The sequence shown here is derived from an EMBL/GenBank/DDBJ whole genome shotgun (WGS) entry which is preliminary data.</text>
</comment>
<dbReference type="PANTHER" id="PTHR42781">
    <property type="entry name" value="SPERMIDINE/PUTRESCINE IMPORT ATP-BINDING PROTEIN POTA"/>
    <property type="match status" value="1"/>
</dbReference>
<dbReference type="EMBL" id="BAAACR010000008">
    <property type="protein sequence ID" value="GAA0211832.1"/>
    <property type="molecule type" value="Genomic_DNA"/>
</dbReference>
<evidence type="ECO:0000256" key="3">
    <source>
        <dbReference type="ARBA" id="ARBA00022840"/>
    </source>
</evidence>
<evidence type="ECO:0000313" key="5">
    <source>
        <dbReference type="EMBL" id="GAA0211832.1"/>
    </source>
</evidence>
<dbReference type="Proteomes" id="UP001500399">
    <property type="component" value="Unassembled WGS sequence"/>
</dbReference>
<dbReference type="InterPro" id="IPR050093">
    <property type="entry name" value="ABC_SmlMolc_Importer"/>
</dbReference>
<dbReference type="InterPro" id="IPR003593">
    <property type="entry name" value="AAA+_ATPase"/>
</dbReference>
<sequence length="242" mass="26988">MQPEADIILEVRDAALTRGAFHLQPVRFAIGADEVLAIIGQTGSGKTMLLELMAGFHPPDAGAVLLNGRDMRELALHERRIGYLYQEYCLFPHMTAAENIAYGLRMKKVSGAACRERVQEIAEQFGIRHLLTQYPSTLSGGEQQRTALARALITHPSLLLLDEPFSALDPVTKESMYEMIRRIRAEYHCAIAFVTHDFHEAAELADRVGILLHGAMQAIVPAKELFTHPWNEATKKFLGITK</sequence>
<reference evidence="5 6" key="1">
    <citation type="journal article" date="2019" name="Int. J. Syst. Evol. Microbiol.">
        <title>The Global Catalogue of Microorganisms (GCM) 10K type strain sequencing project: providing services to taxonomists for standard genome sequencing and annotation.</title>
        <authorList>
            <consortium name="The Broad Institute Genomics Platform"/>
            <consortium name="The Broad Institute Genome Sequencing Center for Infectious Disease"/>
            <person name="Wu L."/>
            <person name="Ma J."/>
        </authorList>
    </citation>
    <scope>NUCLEOTIDE SEQUENCE [LARGE SCALE GENOMIC DNA]</scope>
    <source>
        <strain evidence="5 6">JCM 8542</strain>
    </source>
</reference>
<evidence type="ECO:0000256" key="1">
    <source>
        <dbReference type="ARBA" id="ARBA00022448"/>
    </source>
</evidence>
<accession>A0ABN0T407</accession>
<keyword evidence="2" id="KW-0547">Nucleotide-binding</keyword>
<dbReference type="InterPro" id="IPR027417">
    <property type="entry name" value="P-loop_NTPase"/>
</dbReference>
<dbReference type="SMART" id="SM00382">
    <property type="entry name" value="AAA"/>
    <property type="match status" value="1"/>
</dbReference>
<dbReference type="GO" id="GO:0005524">
    <property type="term" value="F:ATP binding"/>
    <property type="evidence" value="ECO:0007669"/>
    <property type="project" value="UniProtKB-KW"/>
</dbReference>
<dbReference type="Pfam" id="PF00005">
    <property type="entry name" value="ABC_tran"/>
    <property type="match status" value="1"/>
</dbReference>
<keyword evidence="3 5" id="KW-0067">ATP-binding</keyword>